<reference evidence="6 7" key="1">
    <citation type="submission" date="2017-09" db="EMBL/GenBank/DDBJ databases">
        <title>Complete genome sequence of Verrucomicrobial strain HZ-65, isolated from freshwater.</title>
        <authorList>
            <person name="Choi A."/>
        </authorList>
    </citation>
    <scope>NUCLEOTIDE SEQUENCE [LARGE SCALE GENOMIC DNA]</scope>
    <source>
        <strain evidence="6 7">HZ-65</strain>
    </source>
</reference>
<dbReference type="Gene3D" id="3.60.15.10">
    <property type="entry name" value="Ribonuclease Z/Hydroxyacylglutathione hydrolase-like"/>
    <property type="match status" value="1"/>
</dbReference>
<dbReference type="InterPro" id="IPR051013">
    <property type="entry name" value="MBL_superfamily_lactonases"/>
</dbReference>
<dbReference type="KEGG" id="vbh:CMV30_10555"/>
<gene>
    <name evidence="6" type="ORF">CMV30_10555</name>
</gene>
<dbReference type="PANTHER" id="PTHR42978">
    <property type="entry name" value="QUORUM-QUENCHING LACTONASE YTNP-RELATED-RELATED"/>
    <property type="match status" value="1"/>
</dbReference>
<keyword evidence="7" id="KW-1185">Reference proteome</keyword>
<organism evidence="6 7">
    <name type="scientific">Nibricoccus aquaticus</name>
    <dbReference type="NCBI Taxonomy" id="2576891"/>
    <lineage>
        <taxon>Bacteria</taxon>
        <taxon>Pseudomonadati</taxon>
        <taxon>Verrucomicrobiota</taxon>
        <taxon>Opitutia</taxon>
        <taxon>Opitutales</taxon>
        <taxon>Opitutaceae</taxon>
        <taxon>Nibricoccus</taxon>
    </lineage>
</organism>
<evidence type="ECO:0000256" key="4">
    <source>
        <dbReference type="ARBA" id="ARBA00022833"/>
    </source>
</evidence>
<dbReference type="GO" id="GO:0046872">
    <property type="term" value="F:metal ion binding"/>
    <property type="evidence" value="ECO:0007669"/>
    <property type="project" value="UniProtKB-KW"/>
</dbReference>
<dbReference type="GO" id="GO:0016787">
    <property type="term" value="F:hydrolase activity"/>
    <property type="evidence" value="ECO:0007669"/>
    <property type="project" value="UniProtKB-KW"/>
</dbReference>
<dbReference type="PANTHER" id="PTHR42978:SF6">
    <property type="entry name" value="QUORUM-QUENCHING LACTONASE YTNP-RELATED"/>
    <property type="match status" value="1"/>
</dbReference>
<dbReference type="OrthoDB" id="9802897at2"/>
<keyword evidence="3 6" id="KW-0378">Hydrolase</keyword>
<comment type="similarity">
    <text evidence="1">Belongs to the metallo-beta-lactamase superfamily.</text>
</comment>
<dbReference type="CDD" id="cd07720">
    <property type="entry name" value="OPHC2-like_MBL-fold"/>
    <property type="match status" value="1"/>
</dbReference>
<keyword evidence="4" id="KW-0862">Zinc</keyword>
<keyword evidence="2" id="KW-0479">Metal-binding</keyword>
<evidence type="ECO:0000259" key="5">
    <source>
        <dbReference type="SMART" id="SM00849"/>
    </source>
</evidence>
<protein>
    <submittedName>
        <fullName evidence="6">MBL fold metallo-hydrolase</fullName>
    </submittedName>
</protein>
<evidence type="ECO:0000256" key="2">
    <source>
        <dbReference type="ARBA" id="ARBA00022723"/>
    </source>
</evidence>
<dbReference type="EMBL" id="CP023344">
    <property type="protein sequence ID" value="ATC64359.1"/>
    <property type="molecule type" value="Genomic_DNA"/>
</dbReference>
<dbReference type="AlphaFoldDB" id="A0A290Q6T8"/>
<feature type="domain" description="Metallo-beta-lactamase" evidence="5">
    <location>
        <begin position="107"/>
        <end position="315"/>
    </location>
</feature>
<evidence type="ECO:0000313" key="7">
    <source>
        <dbReference type="Proteomes" id="UP000217265"/>
    </source>
</evidence>
<evidence type="ECO:0000313" key="6">
    <source>
        <dbReference type="EMBL" id="ATC64359.1"/>
    </source>
</evidence>
<dbReference type="SMART" id="SM00849">
    <property type="entry name" value="Lactamase_B"/>
    <property type="match status" value="1"/>
</dbReference>
<evidence type="ECO:0000256" key="3">
    <source>
        <dbReference type="ARBA" id="ARBA00022801"/>
    </source>
</evidence>
<dbReference type="PROSITE" id="PS51318">
    <property type="entry name" value="TAT"/>
    <property type="match status" value="1"/>
</dbReference>
<dbReference type="InterPro" id="IPR036866">
    <property type="entry name" value="RibonucZ/Hydroxyglut_hydro"/>
</dbReference>
<evidence type="ECO:0000256" key="1">
    <source>
        <dbReference type="ARBA" id="ARBA00007749"/>
    </source>
</evidence>
<dbReference type="SUPFAM" id="SSF56281">
    <property type="entry name" value="Metallo-hydrolase/oxidoreductase"/>
    <property type="match status" value="1"/>
</dbReference>
<dbReference type="InterPro" id="IPR006311">
    <property type="entry name" value="TAT_signal"/>
</dbReference>
<proteinExistence type="inferred from homology"/>
<name>A0A290Q6T8_9BACT</name>
<dbReference type="Pfam" id="PF00753">
    <property type="entry name" value="Lactamase_B"/>
    <property type="match status" value="1"/>
</dbReference>
<dbReference type="Proteomes" id="UP000217265">
    <property type="component" value="Chromosome"/>
</dbReference>
<dbReference type="InterPro" id="IPR001279">
    <property type="entry name" value="Metallo-B-lactamas"/>
</dbReference>
<dbReference type="RefSeq" id="WP_096055991.1">
    <property type="nucleotide sequence ID" value="NZ_CP023344.1"/>
</dbReference>
<sequence length="342" mass="36481">MASSLLPSPSTLSRRDALRFFGLTAATALIAPSLSFGADASPASTPAPTVAQPGFYRFNIGAFEATAFIDGGMAGPTSQLQFWKGHGPDEVSATLKNAFVSPDQIRIPFCVLLVRMGSELVLVDSGSGALFGPIAGQLPSQLAAAGVKPEQITAVILTHAHGDHMGGLLDPVTKAPVFKNARHFIHRHEYAFWTGSSPDLSGANLPEADKQGFIASAKAHLAAIKFDQIKGGEKLLDGLEIIDAPGHTPGHIALLFSSGNDQLLHLVDSVHHHVVSFEHPDWSIAFDSDPATGIETRKKILDRASADRLRVFGAHLPFPGLGHVRILAKGRYEHVLEPWIWA</sequence>
<accession>A0A290Q6T8</accession>